<protein>
    <submittedName>
        <fullName evidence="12">Bardet-Biedl syndrome 5 protein homolog</fullName>
    </submittedName>
</protein>
<evidence type="ECO:0000313" key="12">
    <source>
        <dbReference type="RefSeq" id="XP_025829397.1"/>
    </source>
</evidence>
<dbReference type="KEGG" id="apln:108733028"/>
<keyword evidence="6" id="KW-0969">Cilium</keyword>
<evidence type="ECO:0000256" key="1">
    <source>
        <dbReference type="ARBA" id="ARBA00004309"/>
    </source>
</evidence>
<sequence length="335" mass="38278">MATWADTELRFDMSYSEMSLLNGEKILDSLENIEDFKGNKGENGVMFITNLRLVWYCVGNVFTNVGIGFKSITNIGSKTVNSQTKGSTKALTLYAHYNLTKYEFVFVSFNINDSRLFTTVLDIYRSYLLTKMYREIKFRGAFLQNKQLRILPSETISSVVNGMWNLSCDQGCLGTFIITNIRLVWFANLNEDFNVSLPYVQVDDIRKQNSKFGLALVIKVTELGGRFILGFKTDSDEKLDVVDKELQSRFSVFCKNPVYGVECRWQNKSQVNFQTPFVAEDFRIEESKEDTADALSAYAASNQELEKTHVYSPELGLAIQTLKEGYTLKKLWSII</sequence>
<evidence type="ECO:0000256" key="7">
    <source>
        <dbReference type="ARBA" id="ARBA00023136"/>
    </source>
</evidence>
<proteinExistence type="inferred from homology"/>
<keyword evidence="5" id="KW-0963">Cytoplasm</keyword>
<evidence type="ECO:0000256" key="9">
    <source>
        <dbReference type="ARBA" id="ARBA00023273"/>
    </source>
</evidence>
<dbReference type="GO" id="GO:0060170">
    <property type="term" value="C:ciliary membrane"/>
    <property type="evidence" value="ECO:0007669"/>
    <property type="project" value="UniProtKB-SubCell"/>
</dbReference>
<dbReference type="GO" id="GO:0036064">
    <property type="term" value="C:ciliary basal body"/>
    <property type="evidence" value="ECO:0007669"/>
    <property type="project" value="TreeGrafter"/>
</dbReference>
<dbReference type="InParanoid" id="A0A7F5R285"/>
<dbReference type="GO" id="GO:0034451">
    <property type="term" value="C:centriolar satellite"/>
    <property type="evidence" value="ECO:0007669"/>
    <property type="project" value="UniProtKB-SubCell"/>
</dbReference>
<evidence type="ECO:0000256" key="2">
    <source>
        <dbReference type="ARBA" id="ARBA00004607"/>
    </source>
</evidence>
<evidence type="ECO:0000256" key="6">
    <source>
        <dbReference type="ARBA" id="ARBA00023069"/>
    </source>
</evidence>
<comment type="similarity">
    <text evidence="3">Belongs to the BBS5 family.</text>
</comment>
<keyword evidence="4" id="KW-1003">Cell membrane</keyword>
<accession>A0A7F5R285</accession>
<comment type="subcellular location">
    <subcellularLocation>
        <location evidence="1">Cell projection</location>
        <location evidence="1">Cilium membrane</location>
    </subcellularLocation>
    <subcellularLocation>
        <location evidence="2">Cytoplasm</location>
        <location evidence="2">Cytoskeleton</location>
        <location evidence="2">Microtubule organizing center</location>
        <location evidence="2">Centrosome</location>
        <location evidence="2">Centriolar satellite</location>
    </subcellularLocation>
</comment>
<dbReference type="RefSeq" id="XP_025829397.1">
    <property type="nucleotide sequence ID" value="XM_025973612.1"/>
</dbReference>
<feature type="domain" description="BBSome complex member BBS5 PH" evidence="10">
    <location>
        <begin position="24"/>
        <end position="78"/>
    </location>
</feature>
<name>A0A7F5R285_AGRPL</name>
<reference evidence="12" key="1">
    <citation type="submission" date="2025-08" db="UniProtKB">
        <authorList>
            <consortium name="RefSeq"/>
        </authorList>
    </citation>
    <scope>IDENTIFICATION</scope>
    <source>
        <tissue evidence="12">Entire body</tissue>
    </source>
</reference>
<evidence type="ECO:0000256" key="4">
    <source>
        <dbReference type="ARBA" id="ARBA00022475"/>
    </source>
</evidence>
<dbReference type="GeneID" id="108733028"/>
<evidence type="ECO:0000256" key="8">
    <source>
        <dbReference type="ARBA" id="ARBA00023212"/>
    </source>
</evidence>
<dbReference type="SMART" id="SM00683">
    <property type="entry name" value="DM16"/>
    <property type="match status" value="2"/>
</dbReference>
<keyword evidence="9" id="KW-0966">Cell projection</keyword>
<dbReference type="FunCoup" id="A0A7F5R285">
    <property type="interactions" value="89"/>
</dbReference>
<keyword evidence="7" id="KW-0472">Membrane</keyword>
<gene>
    <name evidence="12" type="primary">LOC108733028</name>
</gene>
<dbReference type="GO" id="GO:0060271">
    <property type="term" value="P:cilium assembly"/>
    <property type="evidence" value="ECO:0007669"/>
    <property type="project" value="TreeGrafter"/>
</dbReference>
<evidence type="ECO:0000256" key="5">
    <source>
        <dbReference type="ARBA" id="ARBA00022490"/>
    </source>
</evidence>
<dbReference type="GO" id="GO:0034464">
    <property type="term" value="C:BBSome"/>
    <property type="evidence" value="ECO:0007669"/>
    <property type="project" value="InterPro"/>
</dbReference>
<evidence type="ECO:0000256" key="3">
    <source>
        <dbReference type="ARBA" id="ARBA00005822"/>
    </source>
</evidence>
<evidence type="ECO:0000313" key="11">
    <source>
        <dbReference type="Proteomes" id="UP000192223"/>
    </source>
</evidence>
<dbReference type="OrthoDB" id="10261999at2759"/>
<dbReference type="PIRSF" id="PIRSF010072">
    <property type="entry name" value="DUF1448"/>
    <property type="match status" value="1"/>
</dbReference>
<organism evidence="11 12">
    <name type="scientific">Agrilus planipennis</name>
    <name type="common">Emerald ash borer</name>
    <name type="synonym">Agrilus marcopoli</name>
    <dbReference type="NCBI Taxonomy" id="224129"/>
    <lineage>
        <taxon>Eukaryota</taxon>
        <taxon>Metazoa</taxon>
        <taxon>Ecdysozoa</taxon>
        <taxon>Arthropoda</taxon>
        <taxon>Hexapoda</taxon>
        <taxon>Insecta</taxon>
        <taxon>Pterygota</taxon>
        <taxon>Neoptera</taxon>
        <taxon>Endopterygota</taxon>
        <taxon>Coleoptera</taxon>
        <taxon>Polyphaga</taxon>
        <taxon>Elateriformia</taxon>
        <taxon>Buprestoidea</taxon>
        <taxon>Buprestidae</taxon>
        <taxon>Agrilinae</taxon>
        <taxon>Agrilus</taxon>
    </lineage>
</organism>
<keyword evidence="11" id="KW-1185">Reference proteome</keyword>
<dbReference type="CTD" id="129880"/>
<dbReference type="Pfam" id="PF07289">
    <property type="entry name" value="BBL5"/>
    <property type="match status" value="1"/>
</dbReference>
<keyword evidence="8" id="KW-0206">Cytoskeleton</keyword>
<dbReference type="InterPro" id="IPR006606">
    <property type="entry name" value="BBL5"/>
</dbReference>
<dbReference type="InterPro" id="IPR030804">
    <property type="entry name" value="BBS5/fem-3"/>
</dbReference>
<dbReference type="InterPro" id="IPR014003">
    <property type="entry name" value="BBS5_PH"/>
</dbReference>
<dbReference type="AlphaFoldDB" id="A0A7F5R285"/>
<dbReference type="GO" id="GO:0032266">
    <property type="term" value="F:phosphatidylinositol-3-phosphate binding"/>
    <property type="evidence" value="ECO:0007669"/>
    <property type="project" value="TreeGrafter"/>
</dbReference>
<dbReference type="PANTHER" id="PTHR21351">
    <property type="entry name" value="BARDET-BIEDL SYNDROME PROTEIN 5"/>
    <property type="match status" value="1"/>
</dbReference>
<feature type="domain" description="BBSome complex member BBS5 PH" evidence="10">
    <location>
        <begin position="154"/>
        <end position="208"/>
    </location>
</feature>
<evidence type="ECO:0000259" key="10">
    <source>
        <dbReference type="SMART" id="SM00683"/>
    </source>
</evidence>
<dbReference type="Proteomes" id="UP000192223">
    <property type="component" value="Unplaced"/>
</dbReference>
<dbReference type="PANTHER" id="PTHR21351:SF0">
    <property type="entry name" value="BARDET-BIEDL SYNDROME 5 PROTEIN"/>
    <property type="match status" value="1"/>
</dbReference>